<dbReference type="GO" id="GO:0071596">
    <property type="term" value="P:ubiquitin-dependent protein catabolic process via the N-end rule pathway"/>
    <property type="evidence" value="ECO:0007669"/>
    <property type="project" value="UniProtKB-UniRule"/>
</dbReference>
<reference evidence="4" key="2">
    <citation type="submission" date="2020-05" db="UniProtKB">
        <authorList>
            <consortium name="EnsemblMetazoa"/>
        </authorList>
    </citation>
    <scope>IDENTIFICATION</scope>
    <source>
        <strain evidence="4">JHB</strain>
    </source>
</reference>
<comment type="pathway">
    <text evidence="1">Protein modification; protein ubiquitination.</text>
</comment>
<sequence length="798" mass="91024">MLVNLLQCDVMLVIMQTVLKRALDLKAITFSESHVQRVLHLIGYAIQEEESGFYPFLKFIDRSNKINLLPALEDLINNPRVESQRDLLLWTVQKLKDVTLKFQDRKMDEDLCSEGKQQTTSLTQVEGERLEKEERAKLAAKRRAQILAQMQNAQKNFMTSNAELFEVNDEEEKGHKSSTMEWATNDESDEQSCIGKNRKTQRIEEARYRCILCSEESAVTKSGECMVYAAFVQKSSVLSRYQQTDEQGQLKYLETSIHPSPHVTTCGHVMHAACFEKYFSNEMVKENRRPYRNRTPVLFDIEKKEFLCPLCRFLSNALLPLLPTLNSFNNIGSAPLSVPDAMDFSSWYTSMDGFIVEFRNANDKQMEVPQNTDEFEERTALFLQVYEEAVIPKLESLVGEPVYTMESISASLVSNSIEEYVRKFCAAVHDVAPFPTTPSKNFEEYLVTWLSCAYTIESLEMLLRATDKSLSGELSIRYSSCLSGFVRVSAMLGNSIKRSNPSLVNYVCDLHDTLTGKKASSFLEWDLFSMMTSLIFSTRCVLFSTDDTIPKGNTVDHAILTALFLVNALRIVITHDMHFQHAMDTEYDITTSDNCAEESSLDLANIFKKYNIFYDPESQQLPANIVLYLAQAVKDQTIPPVRQLIDLPEDYSDLINSVSLFTCPNNVRDDSRNPTMCLVCGEILCSQSFCCQKELDKNSVGSCTYHVHTCGAGIGIFLRIRDSEILLLGMNKGCFIPAPYLDEYGETDQGLRRGNPLRLCKERYKKLHIIWLSHGIHEEITRRTETQQTLFATQWQNL</sequence>
<evidence type="ECO:0000313" key="3">
    <source>
        <dbReference type="EMBL" id="EDS45522.1"/>
    </source>
</evidence>
<dbReference type="Proteomes" id="UP000002320">
    <property type="component" value="Unassembled WGS sequence"/>
</dbReference>
<keyword evidence="1" id="KW-0863">Zinc-finger</keyword>
<dbReference type="GO" id="GO:0000151">
    <property type="term" value="C:ubiquitin ligase complex"/>
    <property type="evidence" value="ECO:0007669"/>
    <property type="project" value="TreeGrafter"/>
</dbReference>
<gene>
    <name evidence="4" type="primary">6051267</name>
    <name evidence="3" type="ORF">CpipJ_CPIJ017502</name>
</gene>
<keyword evidence="5" id="KW-1185">Reference proteome</keyword>
<dbReference type="PANTHER" id="PTHR21497:SF24">
    <property type="entry name" value="E3 UBIQUITIN-PROTEIN LIGASE UBR1"/>
    <property type="match status" value="1"/>
</dbReference>
<evidence type="ECO:0000259" key="2">
    <source>
        <dbReference type="Pfam" id="PF18995"/>
    </source>
</evidence>
<organism>
    <name type="scientific">Culex quinquefasciatus</name>
    <name type="common">Southern house mosquito</name>
    <name type="synonym">Culex pungens</name>
    <dbReference type="NCBI Taxonomy" id="7176"/>
    <lineage>
        <taxon>Eukaryota</taxon>
        <taxon>Metazoa</taxon>
        <taxon>Ecdysozoa</taxon>
        <taxon>Arthropoda</taxon>
        <taxon>Hexapoda</taxon>
        <taxon>Insecta</taxon>
        <taxon>Pterygota</taxon>
        <taxon>Neoptera</taxon>
        <taxon>Endopterygota</taxon>
        <taxon>Diptera</taxon>
        <taxon>Nematocera</taxon>
        <taxon>Culicoidea</taxon>
        <taxon>Culicidae</taxon>
        <taxon>Culicinae</taxon>
        <taxon>Culicini</taxon>
        <taxon>Culex</taxon>
        <taxon>Culex</taxon>
    </lineage>
</organism>
<dbReference type="GO" id="GO:0008270">
    <property type="term" value="F:zinc ion binding"/>
    <property type="evidence" value="ECO:0007669"/>
    <property type="project" value="UniProtKB-UniRule"/>
</dbReference>
<comment type="catalytic activity">
    <reaction evidence="1">
        <text>S-ubiquitinyl-[E2 ubiquitin-conjugating enzyme]-L-cysteine + [acceptor protein]-L-lysine = [E2 ubiquitin-conjugating enzyme]-L-cysteine + N(6)-ubiquitinyl-[acceptor protein]-L-lysine.</text>
        <dbReference type="EC" id="2.3.2.27"/>
    </reaction>
</comment>
<dbReference type="FunCoup" id="B0XDL4">
    <property type="interactions" value="1305"/>
</dbReference>
<feature type="domain" description="E3 ubiquitin-protein ligase UBR-like C-terminal" evidence="2">
    <location>
        <begin position="639"/>
        <end position="773"/>
    </location>
</feature>
<evidence type="ECO:0000313" key="4">
    <source>
        <dbReference type="EnsemblMetazoa" id="CPIJ017502-PA"/>
    </source>
</evidence>
<keyword evidence="1" id="KW-0479">Metal-binding</keyword>
<dbReference type="InterPro" id="IPR044046">
    <property type="entry name" value="E3_ligase_UBR-like_C"/>
</dbReference>
<dbReference type="GO" id="GO:0005737">
    <property type="term" value="C:cytoplasm"/>
    <property type="evidence" value="ECO:0007669"/>
    <property type="project" value="TreeGrafter"/>
</dbReference>
<comment type="function">
    <text evidence="1">Ubiquitin ligase protein which is a component of the N-end rule pathway. Recognizes and binds to proteins bearing specific N-terminal residues that are destabilizing according to the N-end rule, leading to their ubiquitination and subsequent degradation.</text>
</comment>
<accession>B0XDL4</accession>
<proteinExistence type="inferred from homology"/>
<dbReference type="EC" id="2.3.2.27" evidence="1"/>
<comment type="similarity">
    <text evidence="1">Belongs to the E3 ubiquitin-protein ligase UBR1-like family.</text>
</comment>
<protein>
    <recommendedName>
        <fullName evidence="1">E3 ubiquitin-protein ligase</fullName>
        <ecNumber evidence="1">2.3.2.27</ecNumber>
    </recommendedName>
</protein>
<dbReference type="VEuPathDB" id="VectorBase:CPIJ017502"/>
<dbReference type="InterPro" id="IPR039164">
    <property type="entry name" value="UBR1-like"/>
</dbReference>
<dbReference type="OMA" id="ATCWQYF"/>
<name>B0XDL4_CULQU</name>
<dbReference type="Gene3D" id="3.30.40.10">
    <property type="entry name" value="Zinc/RING finger domain, C3HC4 (zinc finger)"/>
    <property type="match status" value="1"/>
</dbReference>
<evidence type="ECO:0000256" key="1">
    <source>
        <dbReference type="RuleBase" id="RU366018"/>
    </source>
</evidence>
<dbReference type="EMBL" id="DS232765">
    <property type="protein sequence ID" value="EDS45522.1"/>
    <property type="molecule type" value="Genomic_DNA"/>
</dbReference>
<keyword evidence="1" id="KW-0833">Ubl conjugation pathway</keyword>
<dbReference type="UniPathway" id="UPA00143"/>
<dbReference type="STRING" id="7176.B0XDL4"/>
<reference evidence="3" key="1">
    <citation type="submission" date="2007-03" db="EMBL/GenBank/DDBJ databases">
        <title>Annotation of Culex pipiens quinquefasciatus.</title>
        <authorList>
            <consortium name="The Broad Institute Genome Sequencing Platform"/>
            <person name="Atkinson P.W."/>
            <person name="Hemingway J."/>
            <person name="Christensen B.M."/>
            <person name="Higgs S."/>
            <person name="Kodira C."/>
            <person name="Hannick L."/>
            <person name="Megy K."/>
            <person name="O'Leary S."/>
            <person name="Pearson M."/>
            <person name="Haas B.J."/>
            <person name="Mauceli E."/>
            <person name="Wortman J.R."/>
            <person name="Lee N.H."/>
            <person name="Guigo R."/>
            <person name="Stanke M."/>
            <person name="Alvarado L."/>
            <person name="Amedeo P."/>
            <person name="Antoine C.H."/>
            <person name="Arensburger P."/>
            <person name="Bidwell S.L."/>
            <person name="Crawford M."/>
            <person name="Camaro F."/>
            <person name="Devon K."/>
            <person name="Engels R."/>
            <person name="Hammond M."/>
            <person name="Howarth C."/>
            <person name="Koehrsen M."/>
            <person name="Lawson D."/>
            <person name="Montgomery P."/>
            <person name="Nene V."/>
            <person name="Nusbaum C."/>
            <person name="Puiu D."/>
            <person name="Romero-Severson J."/>
            <person name="Severson D.W."/>
            <person name="Shumway M."/>
            <person name="Sisk P."/>
            <person name="Stolte C."/>
            <person name="Zeng Q."/>
            <person name="Eisenstadt E."/>
            <person name="Fraser-Liggett C."/>
            <person name="Strausberg R."/>
            <person name="Galagan J."/>
            <person name="Birren B."/>
            <person name="Collins F.H."/>
        </authorList>
    </citation>
    <scope>NUCLEOTIDE SEQUENCE [LARGE SCALE GENOMIC DNA]</scope>
    <source>
        <strain evidence="3">JHB</strain>
    </source>
</reference>
<dbReference type="EnsemblMetazoa" id="CPIJ017502-RA">
    <property type="protein sequence ID" value="CPIJ017502-PA"/>
    <property type="gene ID" value="CPIJ017502"/>
</dbReference>
<dbReference type="OrthoDB" id="26387at2759"/>
<feature type="domain" description="E3 ubiquitin-protein ligase UBR-like C-terminal" evidence="2">
    <location>
        <begin position="440"/>
        <end position="606"/>
    </location>
</feature>
<dbReference type="AlphaFoldDB" id="B0XDL4"/>
<dbReference type="GO" id="GO:0061630">
    <property type="term" value="F:ubiquitin protein ligase activity"/>
    <property type="evidence" value="ECO:0007669"/>
    <property type="project" value="UniProtKB-UniRule"/>
</dbReference>
<dbReference type="VEuPathDB" id="VectorBase:CQUJHB003131"/>
<dbReference type="InParanoid" id="B0XDL4"/>
<evidence type="ECO:0000313" key="5">
    <source>
        <dbReference type="Proteomes" id="UP000002320"/>
    </source>
</evidence>
<dbReference type="KEGG" id="cqu:CpipJ_CPIJ017502"/>
<keyword evidence="1" id="KW-0808">Transferase</keyword>
<dbReference type="HOGENOM" id="CLU_001801_0_0_1"/>
<dbReference type="InterPro" id="IPR013083">
    <property type="entry name" value="Znf_RING/FYVE/PHD"/>
</dbReference>
<dbReference type="GO" id="GO:0016567">
    <property type="term" value="P:protein ubiquitination"/>
    <property type="evidence" value="ECO:0007669"/>
    <property type="project" value="UniProtKB-UniRule"/>
</dbReference>
<dbReference type="Pfam" id="PF18995">
    <property type="entry name" value="PRT6_C"/>
    <property type="match status" value="2"/>
</dbReference>
<keyword evidence="1" id="KW-0862">Zinc</keyword>
<dbReference type="PANTHER" id="PTHR21497">
    <property type="entry name" value="UBIQUITIN LIGASE E3 ALPHA-RELATED"/>
    <property type="match status" value="1"/>
</dbReference>
<dbReference type="eggNOG" id="KOG1140">
    <property type="taxonomic scope" value="Eukaryota"/>
</dbReference>